<dbReference type="AlphaFoldDB" id="A0AAD7JPJ7"/>
<keyword evidence="2" id="KW-0472">Membrane</keyword>
<reference evidence="3" key="1">
    <citation type="submission" date="2023-03" db="EMBL/GenBank/DDBJ databases">
        <title>Massive genome expansion in bonnet fungi (Mycena s.s.) driven by repeated elements and novel gene families across ecological guilds.</title>
        <authorList>
            <consortium name="Lawrence Berkeley National Laboratory"/>
            <person name="Harder C.B."/>
            <person name="Miyauchi S."/>
            <person name="Viragh M."/>
            <person name="Kuo A."/>
            <person name="Thoen E."/>
            <person name="Andreopoulos B."/>
            <person name="Lu D."/>
            <person name="Skrede I."/>
            <person name="Drula E."/>
            <person name="Henrissat B."/>
            <person name="Morin E."/>
            <person name="Kohler A."/>
            <person name="Barry K."/>
            <person name="LaButti K."/>
            <person name="Morin E."/>
            <person name="Salamov A."/>
            <person name="Lipzen A."/>
            <person name="Mereny Z."/>
            <person name="Hegedus B."/>
            <person name="Baldrian P."/>
            <person name="Stursova M."/>
            <person name="Weitz H."/>
            <person name="Taylor A."/>
            <person name="Grigoriev I.V."/>
            <person name="Nagy L.G."/>
            <person name="Martin F."/>
            <person name="Kauserud H."/>
        </authorList>
    </citation>
    <scope>NUCLEOTIDE SEQUENCE</scope>
    <source>
        <strain evidence="3">CBHHK182m</strain>
    </source>
</reference>
<comment type="caution">
    <text evidence="3">The sequence shown here is derived from an EMBL/GenBank/DDBJ whole genome shotgun (WGS) entry which is preliminary data.</text>
</comment>
<keyword evidence="2" id="KW-1133">Transmembrane helix</keyword>
<organism evidence="3 4">
    <name type="scientific">Mycena metata</name>
    <dbReference type="NCBI Taxonomy" id="1033252"/>
    <lineage>
        <taxon>Eukaryota</taxon>
        <taxon>Fungi</taxon>
        <taxon>Dikarya</taxon>
        <taxon>Basidiomycota</taxon>
        <taxon>Agaricomycotina</taxon>
        <taxon>Agaricomycetes</taxon>
        <taxon>Agaricomycetidae</taxon>
        <taxon>Agaricales</taxon>
        <taxon>Marasmiineae</taxon>
        <taxon>Mycenaceae</taxon>
        <taxon>Mycena</taxon>
    </lineage>
</organism>
<evidence type="ECO:0000313" key="3">
    <source>
        <dbReference type="EMBL" id="KAJ7769289.1"/>
    </source>
</evidence>
<feature type="region of interest" description="Disordered" evidence="1">
    <location>
        <begin position="223"/>
        <end position="249"/>
    </location>
</feature>
<feature type="transmembrane region" description="Helical" evidence="2">
    <location>
        <begin position="74"/>
        <end position="92"/>
    </location>
</feature>
<sequence length="568" mass="63453">MSDKPCFSGPKIQKHIIVMTLFPQHVGRDPLLQTQNMEAHNCYDNFSEARQSQTSVPNEIMAMVKVNAKIHQRYIIYHPNIIVLILSLLIFPPSPPSRPMARTKAMQRKKVVNKSIARKKVADKVVLHTKGVISDAGHKGLLSLWSARKATGAPAPRLTIGHASTTNVPIAPVFPAYQVVGPTTTFVLKGPGFAFTVICSLHPEVNLQGDLAVVLSTDTNGRTGTETHTLTGPQYIPSRETPGYEQQEEYKGGQSRGVFRVVQKRELNAFNTLGKDYHPQGYEVSMVEPMASLSLGTWEFRRVLSIHVLTPNLSYCWSFEKFSLLWSRMALPTASYILLPTMLPALMLTRYIFTKGESVGALQEWLMKSNSFHALVGFEADKFQPALASGFLEAVLQEHFYHCNPRFFEDSFSAGNSLGSHTSIVYLHGNSESPRRYLWHHPARAPFGVPIPVSCPNCANPSSRISKKVHKQGSRATDLKELRLCLECRLCKACFRFTKPADLVFTTKYDVEGIWRFTTECYKGCYKSYKAEGLRPFEATMWQCLPSAPAVRVVLVVADDIGDGVDEK</sequence>
<evidence type="ECO:0000313" key="4">
    <source>
        <dbReference type="Proteomes" id="UP001215598"/>
    </source>
</evidence>
<keyword evidence="4" id="KW-1185">Reference proteome</keyword>
<keyword evidence="2" id="KW-0812">Transmembrane</keyword>
<evidence type="ECO:0000256" key="2">
    <source>
        <dbReference type="SAM" id="Phobius"/>
    </source>
</evidence>
<proteinExistence type="predicted"/>
<gene>
    <name evidence="3" type="ORF">B0H16DRAFT_1452494</name>
</gene>
<dbReference type="Proteomes" id="UP001215598">
    <property type="component" value="Unassembled WGS sequence"/>
</dbReference>
<evidence type="ECO:0000256" key="1">
    <source>
        <dbReference type="SAM" id="MobiDB-lite"/>
    </source>
</evidence>
<dbReference type="EMBL" id="JARKIB010000018">
    <property type="protein sequence ID" value="KAJ7769289.1"/>
    <property type="molecule type" value="Genomic_DNA"/>
</dbReference>
<feature type="compositionally biased region" description="Polar residues" evidence="1">
    <location>
        <begin position="223"/>
        <end position="232"/>
    </location>
</feature>
<name>A0AAD7JPJ7_9AGAR</name>
<protein>
    <submittedName>
        <fullName evidence="3">Uncharacterized protein</fullName>
    </submittedName>
</protein>
<accession>A0AAD7JPJ7</accession>